<organism evidence="4">
    <name type="scientific">bioreactor metagenome</name>
    <dbReference type="NCBI Taxonomy" id="1076179"/>
    <lineage>
        <taxon>unclassified sequences</taxon>
        <taxon>metagenomes</taxon>
        <taxon>ecological metagenomes</taxon>
    </lineage>
</organism>
<feature type="domain" description="Phage replisome organiser N-terminal" evidence="3">
    <location>
        <begin position="9"/>
        <end position="122"/>
    </location>
</feature>
<name>A0A644YZL8_9ZZZZ</name>
<dbReference type="InterPro" id="IPR053162">
    <property type="entry name" value="DnaD"/>
</dbReference>
<dbReference type="InterPro" id="IPR010056">
    <property type="entry name" value="Phage_rep_org__N"/>
</dbReference>
<dbReference type="InterPro" id="IPR034829">
    <property type="entry name" value="DnaD-like_sf"/>
</dbReference>
<dbReference type="AlphaFoldDB" id="A0A644YZL8"/>
<dbReference type="NCBIfam" id="TIGR01446">
    <property type="entry name" value="DnaD_dom"/>
    <property type="match status" value="1"/>
</dbReference>
<feature type="domain" description="DnaB/C C-terminal" evidence="2">
    <location>
        <begin position="185"/>
        <end position="251"/>
    </location>
</feature>
<gene>
    <name evidence="4" type="ORF">SDC9_80064</name>
</gene>
<feature type="compositionally biased region" description="Polar residues" evidence="1">
    <location>
        <begin position="133"/>
        <end position="150"/>
    </location>
</feature>
<evidence type="ECO:0000259" key="2">
    <source>
        <dbReference type="Pfam" id="PF07261"/>
    </source>
</evidence>
<dbReference type="Gene3D" id="1.10.10.630">
    <property type="entry name" value="DnaD domain-like"/>
    <property type="match status" value="1"/>
</dbReference>
<dbReference type="Pfam" id="PF09681">
    <property type="entry name" value="Phage_rep_org_N"/>
    <property type="match status" value="1"/>
</dbReference>
<dbReference type="NCBIfam" id="TIGR01714">
    <property type="entry name" value="phage_rep_org_N"/>
    <property type="match status" value="1"/>
</dbReference>
<dbReference type="EMBL" id="VSSQ01006673">
    <property type="protein sequence ID" value="MPM33488.1"/>
    <property type="molecule type" value="Genomic_DNA"/>
</dbReference>
<feature type="compositionally biased region" description="Basic and acidic residues" evidence="1">
    <location>
        <begin position="265"/>
        <end position="279"/>
    </location>
</feature>
<protein>
    <recommendedName>
        <fullName evidence="5">Phage replisome organiser N-terminal domain-containing protein</fullName>
    </recommendedName>
</protein>
<accession>A0A644YZL8</accession>
<sequence length="308" mass="35046">MSDNKKYYYLKLKADFFDSDAMIVLEGLPDGYKYSNILLKLYLRSLKNEGKLMLTERIPYNAEMLSKVTRHSIGDVERAVKLFDDLGLIEVLDNGVMFMSDIQTFIGRSSTEADRKREYRTRIEKERKILISDGQNTGQESGQKDGQMSDKNPPEIEIELEKDIEIDIELESEIEKPNGGDVHLLFQQNFGMPTPIIMQDLEHWITDLNEELVILALKKAAFTGAPYKYAQTTMRNWASKGIKTIAEAEAESVGHQKQKQWNRQPKKEVTPDWVDEPRNATETPVAPDVAESIAERIAKLKSSGKNAG</sequence>
<reference evidence="4" key="1">
    <citation type="submission" date="2019-08" db="EMBL/GenBank/DDBJ databases">
        <authorList>
            <person name="Kucharzyk K."/>
            <person name="Murdoch R.W."/>
            <person name="Higgins S."/>
            <person name="Loffler F."/>
        </authorList>
    </citation>
    <scope>NUCLEOTIDE SEQUENCE</scope>
</reference>
<evidence type="ECO:0000256" key="1">
    <source>
        <dbReference type="SAM" id="MobiDB-lite"/>
    </source>
</evidence>
<evidence type="ECO:0000259" key="3">
    <source>
        <dbReference type="Pfam" id="PF09681"/>
    </source>
</evidence>
<evidence type="ECO:0000313" key="4">
    <source>
        <dbReference type="EMBL" id="MPM33488.1"/>
    </source>
</evidence>
<dbReference type="PANTHER" id="PTHR37293">
    <property type="entry name" value="PHAGE REPLICATION PROTEIN-RELATED"/>
    <property type="match status" value="1"/>
</dbReference>
<feature type="region of interest" description="Disordered" evidence="1">
    <location>
        <begin position="130"/>
        <end position="153"/>
    </location>
</feature>
<dbReference type="InterPro" id="IPR006343">
    <property type="entry name" value="DnaB/C_C"/>
</dbReference>
<proteinExistence type="predicted"/>
<dbReference type="PANTHER" id="PTHR37293:SF7">
    <property type="entry name" value="HYPOTHETICAL PHAGE PROTEIN"/>
    <property type="match status" value="1"/>
</dbReference>
<dbReference type="Pfam" id="PF07261">
    <property type="entry name" value="DnaB_2"/>
    <property type="match status" value="1"/>
</dbReference>
<feature type="region of interest" description="Disordered" evidence="1">
    <location>
        <begin position="249"/>
        <end position="289"/>
    </location>
</feature>
<evidence type="ECO:0008006" key="5">
    <source>
        <dbReference type="Google" id="ProtNLM"/>
    </source>
</evidence>
<comment type="caution">
    <text evidence="4">The sequence shown here is derived from an EMBL/GenBank/DDBJ whole genome shotgun (WGS) entry which is preliminary data.</text>
</comment>
<dbReference type="SUPFAM" id="SSF158499">
    <property type="entry name" value="DnaD domain-like"/>
    <property type="match status" value="1"/>
</dbReference>